<dbReference type="GO" id="GO:0016757">
    <property type="term" value="F:glycosyltransferase activity"/>
    <property type="evidence" value="ECO:0007669"/>
    <property type="project" value="UniProtKB-KW"/>
</dbReference>
<dbReference type="PANTHER" id="PTHR44998">
    <property type="match status" value="1"/>
</dbReference>
<sequence length="491" mass="54058">MDTPSADRASVSRQSRHYARARAWCEWSDFHSWPERVQADMADPAGAAWPPFLLLAMPGIDATTQRICATRWLSARLAALHATPATQPMPLLPPTGPPGLPGRTRLRVGYLSGDFQEHATAMLMVEMLEAHNRDLVELYAYSHAQDDGKGMRQRLMPLFDGFRDIQAMDDRQAAQQVRDDAIDILVDLKGYTQGSRTLLLAHRPAAIQVSFLGYPGTLGQDFVDYLISDRFVTPHAAAGDYQEALACMPHSYQPRGRVREPHQPPPTRRASGLPEQAFVFACFNQAWKLTPEVFDIWCELLRSVPDSVLWLLEDAQAGGNLRNEALARGVSPHRLVFAPDLPQAAHLARLPLMDLMLDTWPYNAHTTASDALSAGVPLVTLAGQTFASRVAGGLLVAAGLPELVTHSTLDYVALARALAQDPLRLQALRQGFERQRHTAHLFDVTAYTAALEALYVRMWARHQAGLPPSAIDLPEPGLEGFAQDPAKKADA</sequence>
<keyword evidence="3" id="KW-0677">Repeat</keyword>
<dbReference type="Gene3D" id="3.40.50.11380">
    <property type="match status" value="1"/>
</dbReference>
<evidence type="ECO:0000256" key="1">
    <source>
        <dbReference type="ARBA" id="ARBA00004922"/>
    </source>
</evidence>
<reference evidence="6 7" key="1">
    <citation type="submission" date="2022-06" db="EMBL/GenBank/DDBJ databases">
        <title>Ideonella sp. NS12-5 Genome sequencing and assembly.</title>
        <authorList>
            <person name="Jung Y."/>
        </authorList>
    </citation>
    <scope>NUCLEOTIDE SEQUENCE [LARGE SCALE GENOMIC DNA]</scope>
    <source>
        <strain evidence="6 7">NS12-5</strain>
    </source>
</reference>
<proteinExistence type="predicted"/>
<evidence type="ECO:0000256" key="4">
    <source>
        <dbReference type="ARBA" id="ARBA00022803"/>
    </source>
</evidence>
<comment type="caution">
    <text evidence="6">The sequence shown here is derived from an EMBL/GenBank/DDBJ whole genome shotgun (WGS) entry which is preliminary data.</text>
</comment>
<evidence type="ECO:0000256" key="3">
    <source>
        <dbReference type="ARBA" id="ARBA00022737"/>
    </source>
</evidence>
<keyword evidence="7" id="KW-1185">Reference proteome</keyword>
<dbReference type="Proteomes" id="UP001204851">
    <property type="component" value="Unassembled WGS sequence"/>
</dbReference>
<dbReference type="InterPro" id="IPR029489">
    <property type="entry name" value="OGT/SEC/SPY_C"/>
</dbReference>
<dbReference type="Gene3D" id="3.40.50.2000">
    <property type="entry name" value="Glycogen Phosphorylase B"/>
    <property type="match status" value="1"/>
</dbReference>
<feature type="domain" description="O-GlcNAc transferase C-terminal" evidence="5">
    <location>
        <begin position="104"/>
        <end position="252"/>
    </location>
</feature>
<evidence type="ECO:0000256" key="2">
    <source>
        <dbReference type="ARBA" id="ARBA00022679"/>
    </source>
</evidence>
<keyword evidence="6" id="KW-0328">Glycosyltransferase</keyword>
<dbReference type="PANTHER" id="PTHR44998:SF1">
    <property type="entry name" value="UDP-N-ACETYLGLUCOSAMINE--PEPTIDE N-ACETYLGLUCOSAMINYLTRANSFERASE 110 KDA SUBUNIT"/>
    <property type="match status" value="1"/>
</dbReference>
<accession>A0ABT1BT66</accession>
<dbReference type="Pfam" id="PF13844">
    <property type="entry name" value="Glyco_transf_41"/>
    <property type="match status" value="2"/>
</dbReference>
<name>A0ABT1BT66_9BURK</name>
<keyword evidence="2" id="KW-0808">Transferase</keyword>
<evidence type="ECO:0000313" key="7">
    <source>
        <dbReference type="Proteomes" id="UP001204851"/>
    </source>
</evidence>
<keyword evidence="4" id="KW-0802">TPR repeat</keyword>
<feature type="domain" description="O-GlcNAc transferase C-terminal" evidence="5">
    <location>
        <begin position="267"/>
        <end position="450"/>
    </location>
</feature>
<organism evidence="6 7">
    <name type="scientific">Ideonella oryzae</name>
    <dbReference type="NCBI Taxonomy" id="2937441"/>
    <lineage>
        <taxon>Bacteria</taxon>
        <taxon>Pseudomonadati</taxon>
        <taxon>Pseudomonadota</taxon>
        <taxon>Betaproteobacteria</taxon>
        <taxon>Burkholderiales</taxon>
        <taxon>Sphaerotilaceae</taxon>
        <taxon>Ideonella</taxon>
    </lineage>
</organism>
<gene>
    <name evidence="6" type="ORF">M0L44_18775</name>
</gene>
<dbReference type="RefSeq" id="WP_252771590.1">
    <property type="nucleotide sequence ID" value="NZ_JAMXMC010000012.1"/>
</dbReference>
<comment type="pathway">
    <text evidence="1">Protein modification; protein glycosylation.</text>
</comment>
<evidence type="ECO:0000313" key="6">
    <source>
        <dbReference type="EMBL" id="MCO5978746.1"/>
    </source>
</evidence>
<evidence type="ECO:0000259" key="5">
    <source>
        <dbReference type="Pfam" id="PF13844"/>
    </source>
</evidence>
<protein>
    <submittedName>
        <fullName evidence="6">UDP-N-acetylglucosamine-peptide N-acetylglucosaminyltransferase</fullName>
    </submittedName>
</protein>
<dbReference type="EMBL" id="JAMXMC010000012">
    <property type="protein sequence ID" value="MCO5978746.1"/>
    <property type="molecule type" value="Genomic_DNA"/>
</dbReference>